<reference evidence="3 4" key="1">
    <citation type="submission" date="2019-09" db="EMBL/GenBank/DDBJ databases">
        <title>A chromosome-level genome assembly of the Chinese tupelo Nyssa sinensis.</title>
        <authorList>
            <person name="Yang X."/>
            <person name="Kang M."/>
            <person name="Yang Y."/>
            <person name="Xiong H."/>
            <person name="Wang M."/>
            <person name="Zhang Z."/>
            <person name="Wang Z."/>
            <person name="Wu H."/>
            <person name="Ma T."/>
            <person name="Liu J."/>
            <person name="Xi Z."/>
        </authorList>
    </citation>
    <scope>NUCLEOTIDE SEQUENCE [LARGE SCALE GENOMIC DNA]</scope>
    <source>
        <strain evidence="3">J267</strain>
        <tissue evidence="3">Leaf</tissue>
    </source>
</reference>
<feature type="compositionally biased region" description="Acidic residues" evidence="2">
    <location>
        <begin position="223"/>
        <end position="236"/>
    </location>
</feature>
<proteinExistence type="inferred from homology"/>
<accession>A0A5J5BB15</accession>
<dbReference type="GO" id="GO:0030289">
    <property type="term" value="C:protein phosphatase 4 complex"/>
    <property type="evidence" value="ECO:0007669"/>
    <property type="project" value="InterPro"/>
</dbReference>
<dbReference type="GO" id="GO:0005737">
    <property type="term" value="C:cytoplasm"/>
    <property type="evidence" value="ECO:0007669"/>
    <property type="project" value="TreeGrafter"/>
</dbReference>
<dbReference type="AlphaFoldDB" id="A0A5J5BB15"/>
<dbReference type="GO" id="GO:0005634">
    <property type="term" value="C:nucleus"/>
    <property type="evidence" value="ECO:0007669"/>
    <property type="project" value="TreeGrafter"/>
</dbReference>
<evidence type="ECO:0000256" key="2">
    <source>
        <dbReference type="SAM" id="MobiDB-lite"/>
    </source>
</evidence>
<feature type="compositionally biased region" description="Basic and acidic residues" evidence="2">
    <location>
        <begin position="190"/>
        <end position="202"/>
    </location>
</feature>
<evidence type="ECO:0000313" key="3">
    <source>
        <dbReference type="EMBL" id="KAA8540375.1"/>
    </source>
</evidence>
<dbReference type="PANTHER" id="PTHR16487:SF0">
    <property type="entry name" value="PROTEIN PHOSPHATASE 4 REGULATORY SUBUNIT 2-RELATED"/>
    <property type="match status" value="1"/>
</dbReference>
<feature type="region of interest" description="Disordered" evidence="2">
    <location>
        <begin position="182"/>
        <end position="236"/>
    </location>
</feature>
<sequence length="259" mass="28840">METSTNENSQHQSVIGEGLLIETSTNENSQHQTISSNDVDENHDNLVSDFPNNGGTESKHELAEEEVRGILEVIAATGRFWHEWDKLKSMLSFYLKQVLSKYSEAKMTGDQQNSSLGETYLELVKRLDDALQSFVEGPPFTLQRVCEILLTAENIYPNLSKLALALEKNLLVTSTLTISTDPYSPTIVQRPDEPEKGSEEPHLQSNSIQNGVEPMVGDRDEIMTEVEEANVDDDMTIDMETFQEIVGSSEANSVPTNDS</sequence>
<evidence type="ECO:0000256" key="1">
    <source>
        <dbReference type="ARBA" id="ARBA00009207"/>
    </source>
</evidence>
<dbReference type="Pfam" id="PF09184">
    <property type="entry name" value="PPP4R2"/>
    <property type="match status" value="1"/>
</dbReference>
<dbReference type="PANTHER" id="PTHR16487">
    <property type="entry name" value="PPP4R2-RELATED PROTEIN"/>
    <property type="match status" value="1"/>
</dbReference>
<dbReference type="GO" id="GO:0019888">
    <property type="term" value="F:protein phosphatase regulator activity"/>
    <property type="evidence" value="ECO:0007669"/>
    <property type="project" value="InterPro"/>
</dbReference>
<evidence type="ECO:0000313" key="4">
    <source>
        <dbReference type="Proteomes" id="UP000325577"/>
    </source>
</evidence>
<evidence type="ECO:0008006" key="5">
    <source>
        <dbReference type="Google" id="ProtNLM"/>
    </source>
</evidence>
<comment type="similarity">
    <text evidence="1">Belongs to the PPP4R2 family.</text>
</comment>
<protein>
    <recommendedName>
        <fullName evidence="5">Serine/threonine-protein phosphatase 4 regulatory subunit 2</fullName>
    </recommendedName>
</protein>
<keyword evidence="4" id="KW-1185">Reference proteome</keyword>
<name>A0A5J5BB15_9ASTE</name>
<dbReference type="InterPro" id="IPR015267">
    <property type="entry name" value="PPP4R2"/>
</dbReference>
<organism evidence="3 4">
    <name type="scientific">Nyssa sinensis</name>
    <dbReference type="NCBI Taxonomy" id="561372"/>
    <lineage>
        <taxon>Eukaryota</taxon>
        <taxon>Viridiplantae</taxon>
        <taxon>Streptophyta</taxon>
        <taxon>Embryophyta</taxon>
        <taxon>Tracheophyta</taxon>
        <taxon>Spermatophyta</taxon>
        <taxon>Magnoliopsida</taxon>
        <taxon>eudicotyledons</taxon>
        <taxon>Gunneridae</taxon>
        <taxon>Pentapetalae</taxon>
        <taxon>asterids</taxon>
        <taxon>Cornales</taxon>
        <taxon>Nyssaceae</taxon>
        <taxon>Nyssa</taxon>
    </lineage>
</organism>
<dbReference type="Proteomes" id="UP000325577">
    <property type="component" value="Linkage Group LG13"/>
</dbReference>
<gene>
    <name evidence="3" type="ORF">F0562_024706</name>
</gene>
<dbReference type="EMBL" id="CM018036">
    <property type="protein sequence ID" value="KAA8540375.1"/>
    <property type="molecule type" value="Genomic_DNA"/>
</dbReference>
<dbReference type="OrthoDB" id="341898at2759"/>